<protein>
    <submittedName>
        <fullName evidence="1">ATP-grasp domain-containing protein</fullName>
    </submittedName>
</protein>
<keyword evidence="2" id="KW-1185">Reference proteome</keyword>
<reference evidence="1" key="1">
    <citation type="submission" date="2019-05" db="EMBL/GenBank/DDBJ databases">
        <title>Revised genome assembly of Burkholderiaceae (previously Ralstonia) sp. PBA.</title>
        <authorList>
            <person name="Gan H.M."/>
        </authorList>
    </citation>
    <scope>NUCLEOTIDE SEQUENCE</scope>
    <source>
        <strain evidence="1">PBA</strain>
    </source>
</reference>
<sequence>MTRVFVYEYISGSAAEATPDLLAQGRAMRDAMVTDLAAMADVRISCAAPTRELPGLAASGLTLCAPAPGESPYAFVQREALRHDAVWVVAPEFDGILLGLCDSVEPARWLGCSGAAISLAASKQATAEHLAASGIAATQPWRDGDPPGPRNQRWVVKPEHGAGAEETYCYRSFEAAHAARAARMAAGEAVVMERWVDGEALSVSLLCGAGGAGEVEILSINRQQIRVDENGKVHYDGVTLDAIALLSIPGEWIVKMAQRVVSAMPGLAGFVGIDMVWHPRRGPVVIEVNPRVTSAYVGMSALLQRNLAREMLAAHQVATEMLVDGASHDQ</sequence>
<organism evidence="1 2">
    <name type="scientific">Imbroritus primus</name>
    <dbReference type="NCBI Taxonomy" id="3058603"/>
    <lineage>
        <taxon>Bacteria</taxon>
        <taxon>Pseudomonadati</taxon>
        <taxon>Pseudomonadota</taxon>
        <taxon>Betaproteobacteria</taxon>
        <taxon>Burkholderiales</taxon>
        <taxon>Burkholderiaceae</taxon>
        <taxon>Imbroritus</taxon>
    </lineage>
</organism>
<comment type="caution">
    <text evidence="1">The sequence shown here is derived from an EMBL/GenBank/DDBJ whole genome shotgun (WGS) entry which is preliminary data.</text>
</comment>
<dbReference type="EMBL" id="AKCV02000022">
    <property type="protein sequence ID" value="TMS57644.1"/>
    <property type="molecule type" value="Genomic_DNA"/>
</dbReference>
<proteinExistence type="predicted"/>
<gene>
    <name evidence="1" type="ORF">MW7_012235</name>
</gene>
<name>A0ACD3SN17_9BURK</name>
<evidence type="ECO:0000313" key="1">
    <source>
        <dbReference type="EMBL" id="TMS57644.1"/>
    </source>
</evidence>
<evidence type="ECO:0000313" key="2">
    <source>
        <dbReference type="Proteomes" id="UP000004277"/>
    </source>
</evidence>
<accession>A0ACD3SN17</accession>
<dbReference type="Proteomes" id="UP000004277">
    <property type="component" value="Unassembled WGS sequence"/>
</dbReference>